<dbReference type="AlphaFoldDB" id="A0A7S3BKK9"/>
<evidence type="ECO:0000259" key="2">
    <source>
        <dbReference type="Pfam" id="PF00755"/>
    </source>
</evidence>
<comment type="similarity">
    <text evidence="1">Belongs to the carnitine/choline acetyltransferase family.</text>
</comment>
<dbReference type="PANTHER" id="PTHR22589:SF67">
    <property type="entry name" value="PEROXISOMAL CARNITINE O-OCTANOYLTRANSFERASE"/>
    <property type="match status" value="1"/>
</dbReference>
<proteinExistence type="inferred from homology"/>
<feature type="domain" description="Choline/carnitine acyltransferase" evidence="2">
    <location>
        <begin position="17"/>
        <end position="270"/>
    </location>
</feature>
<dbReference type="SUPFAM" id="SSF52777">
    <property type="entry name" value="CoA-dependent acyltransferases"/>
    <property type="match status" value="1"/>
</dbReference>
<evidence type="ECO:0000313" key="3">
    <source>
        <dbReference type="EMBL" id="CAE0137991.1"/>
    </source>
</evidence>
<evidence type="ECO:0000256" key="1">
    <source>
        <dbReference type="ARBA" id="ARBA00005232"/>
    </source>
</evidence>
<name>A0A7S3BKK9_9EUKA</name>
<dbReference type="EMBL" id="HBHX01058027">
    <property type="protein sequence ID" value="CAE0137991.1"/>
    <property type="molecule type" value="Transcribed_RNA"/>
</dbReference>
<dbReference type="GO" id="GO:0016746">
    <property type="term" value="F:acyltransferase activity"/>
    <property type="evidence" value="ECO:0007669"/>
    <property type="project" value="InterPro"/>
</dbReference>
<dbReference type="InterPro" id="IPR023213">
    <property type="entry name" value="CAT-like_dom_sf"/>
</dbReference>
<dbReference type="InterPro" id="IPR039551">
    <property type="entry name" value="Cho/carn_acyl_trans"/>
</dbReference>
<accession>A0A7S3BKK9</accession>
<dbReference type="InterPro" id="IPR000542">
    <property type="entry name" value="Carn_acyl_trans"/>
</dbReference>
<dbReference type="Gene3D" id="3.30.559.10">
    <property type="entry name" value="Chloramphenicol acetyltransferase-like domain"/>
    <property type="match status" value="1"/>
</dbReference>
<dbReference type="Pfam" id="PF00755">
    <property type="entry name" value="Carn_acyltransf"/>
    <property type="match status" value="1"/>
</dbReference>
<dbReference type="PANTHER" id="PTHR22589">
    <property type="entry name" value="CARNITINE O-ACYLTRANSFERASE"/>
    <property type="match status" value="1"/>
</dbReference>
<gene>
    <name evidence="3" type="ORF">HERI1096_LOCUS32013</name>
</gene>
<reference evidence="3" key="1">
    <citation type="submission" date="2021-01" db="EMBL/GenBank/DDBJ databases">
        <authorList>
            <person name="Corre E."/>
            <person name="Pelletier E."/>
            <person name="Niang G."/>
            <person name="Scheremetjew M."/>
            <person name="Finn R."/>
            <person name="Kale V."/>
            <person name="Holt S."/>
            <person name="Cochrane G."/>
            <person name="Meng A."/>
            <person name="Brown T."/>
            <person name="Cohen L."/>
        </authorList>
    </citation>
    <scope>NUCLEOTIDE SEQUENCE</scope>
    <source>
        <strain evidence="3">CCMP281</strain>
    </source>
</reference>
<protein>
    <recommendedName>
        <fullName evidence="2">Choline/carnitine acyltransferase domain-containing protein</fullName>
    </recommendedName>
</protein>
<sequence>MTVVALFVKAIDDIRTWLQTQRQQIFEAPPPRTSAVPPVQLLHWELKPETKLSIERASIQISALSNDCELKLLHFNHFGKGAIKMLKFHPDMFMQMAIQLAFYRMHATFNATYETGHTRAFFHGRTDTIRTLSIESVAFVEAMEDPVALPVEKLAKLKEACKAHGDQLQRVLTGQGIDRHLLGLYIAANLRGGAIPALFSDVAYKRSGGGGNYRISTSNVGYTPLCGGFAPMTPDGYGVCYAQLERRMNLAITTWRSCPETCADKFRTILATSLCDMYSMCTTANAEGGSKL</sequence>
<organism evidence="3">
    <name type="scientific">Haptolina ericina</name>
    <dbReference type="NCBI Taxonomy" id="156174"/>
    <lineage>
        <taxon>Eukaryota</taxon>
        <taxon>Haptista</taxon>
        <taxon>Haptophyta</taxon>
        <taxon>Prymnesiophyceae</taxon>
        <taxon>Prymnesiales</taxon>
        <taxon>Prymnesiaceae</taxon>
        <taxon>Haptolina</taxon>
    </lineage>
</organism>